<reference evidence="2" key="1">
    <citation type="submission" date="2017-04" db="EMBL/GenBank/DDBJ databases">
        <title>Function of individual gut microbiota members based on whole genome sequencing of pure cultures obtained from chicken caecum.</title>
        <authorList>
            <person name="Medvecky M."/>
            <person name="Cejkova D."/>
            <person name="Polansky O."/>
            <person name="Karasova D."/>
            <person name="Kubasova T."/>
            <person name="Cizek A."/>
            <person name="Rychlik I."/>
        </authorList>
    </citation>
    <scope>NUCLEOTIDE SEQUENCE [LARGE SCALE GENOMIC DNA]</scope>
    <source>
        <strain evidence="2">An149</strain>
    </source>
</reference>
<sequence>MEKLYVNMLNDSKYIALITVLDYEILLSKYLKQITFETPPNKLKRVLVDLALKSGIDQYRFVEFEVNELGKIELKSHKYVLLNAFYENLANKFLKEKKEIVLNSILTESQKNKLLDLS</sequence>
<evidence type="ECO:0000313" key="2">
    <source>
        <dbReference type="Proteomes" id="UP000196258"/>
    </source>
</evidence>
<proteinExistence type="predicted"/>
<dbReference type="Pfam" id="PF15933">
    <property type="entry name" value="RnlB_antitoxin"/>
    <property type="match status" value="1"/>
</dbReference>
<comment type="caution">
    <text evidence="1">The sequence shown here is derived from an EMBL/GenBank/DDBJ whole genome shotgun (WGS) entry which is preliminary data.</text>
</comment>
<evidence type="ECO:0000313" key="1">
    <source>
        <dbReference type="EMBL" id="OUQ05344.1"/>
    </source>
</evidence>
<organism evidence="1 2">
    <name type="scientific">Thomasclavelia spiroformis</name>
    <dbReference type="NCBI Taxonomy" id="29348"/>
    <lineage>
        <taxon>Bacteria</taxon>
        <taxon>Bacillati</taxon>
        <taxon>Bacillota</taxon>
        <taxon>Erysipelotrichia</taxon>
        <taxon>Erysipelotrichales</taxon>
        <taxon>Coprobacillaceae</taxon>
        <taxon>Thomasclavelia</taxon>
    </lineage>
</organism>
<dbReference type="InterPro" id="IPR031834">
    <property type="entry name" value="RnlB/LsoB_antitoxin"/>
</dbReference>
<dbReference type="Proteomes" id="UP000196258">
    <property type="component" value="Unassembled WGS sequence"/>
</dbReference>
<name>A0A1Y4QJA5_9FIRM</name>
<accession>A0A1Y4QJA5</accession>
<dbReference type="EMBL" id="NFLB01000006">
    <property type="protein sequence ID" value="OUQ05344.1"/>
    <property type="molecule type" value="Genomic_DNA"/>
</dbReference>
<protein>
    <submittedName>
        <fullName evidence="1">Uncharacterized protein</fullName>
    </submittedName>
</protein>
<dbReference type="RefSeq" id="WP_087256282.1">
    <property type="nucleotide sequence ID" value="NZ_CAJKXS010000001.1"/>
</dbReference>
<dbReference type="AlphaFoldDB" id="A0A1Y4QJA5"/>
<gene>
    <name evidence="1" type="ORF">B5E91_06755</name>
</gene>